<accession>A0ACD3B0G1</accession>
<sequence>MGLKRGRKPNNRTVDRTLGILYTSSQTRGHSHRLVRNLAYMMLSERQRVLEDHHRRRRRTWDGQQAADSEKYIPSVPSAKERRKDAQQRRWDAHRGQAWNAIGEVVRMAEGRDGVLLGRIVLE</sequence>
<gene>
    <name evidence="1" type="ORF">BDN72DRAFT_838185</name>
</gene>
<keyword evidence="2" id="KW-1185">Reference proteome</keyword>
<organism evidence="1 2">
    <name type="scientific">Pluteus cervinus</name>
    <dbReference type="NCBI Taxonomy" id="181527"/>
    <lineage>
        <taxon>Eukaryota</taxon>
        <taxon>Fungi</taxon>
        <taxon>Dikarya</taxon>
        <taxon>Basidiomycota</taxon>
        <taxon>Agaricomycotina</taxon>
        <taxon>Agaricomycetes</taxon>
        <taxon>Agaricomycetidae</taxon>
        <taxon>Agaricales</taxon>
        <taxon>Pluteineae</taxon>
        <taxon>Pluteaceae</taxon>
        <taxon>Pluteus</taxon>
    </lineage>
</organism>
<dbReference type="EMBL" id="ML208303">
    <property type="protein sequence ID" value="TFK71082.1"/>
    <property type="molecule type" value="Genomic_DNA"/>
</dbReference>
<proteinExistence type="predicted"/>
<name>A0ACD3B0G1_9AGAR</name>
<dbReference type="Proteomes" id="UP000308600">
    <property type="component" value="Unassembled WGS sequence"/>
</dbReference>
<reference evidence="1 2" key="1">
    <citation type="journal article" date="2019" name="Nat. Ecol. Evol.">
        <title>Megaphylogeny resolves global patterns of mushroom evolution.</title>
        <authorList>
            <person name="Varga T."/>
            <person name="Krizsan K."/>
            <person name="Foldi C."/>
            <person name="Dima B."/>
            <person name="Sanchez-Garcia M."/>
            <person name="Sanchez-Ramirez S."/>
            <person name="Szollosi G.J."/>
            <person name="Szarkandi J.G."/>
            <person name="Papp V."/>
            <person name="Albert L."/>
            <person name="Andreopoulos W."/>
            <person name="Angelini C."/>
            <person name="Antonin V."/>
            <person name="Barry K.W."/>
            <person name="Bougher N.L."/>
            <person name="Buchanan P."/>
            <person name="Buyck B."/>
            <person name="Bense V."/>
            <person name="Catcheside P."/>
            <person name="Chovatia M."/>
            <person name="Cooper J."/>
            <person name="Damon W."/>
            <person name="Desjardin D."/>
            <person name="Finy P."/>
            <person name="Geml J."/>
            <person name="Haridas S."/>
            <person name="Hughes K."/>
            <person name="Justo A."/>
            <person name="Karasinski D."/>
            <person name="Kautmanova I."/>
            <person name="Kiss B."/>
            <person name="Kocsube S."/>
            <person name="Kotiranta H."/>
            <person name="LaButti K.M."/>
            <person name="Lechner B.E."/>
            <person name="Liimatainen K."/>
            <person name="Lipzen A."/>
            <person name="Lukacs Z."/>
            <person name="Mihaltcheva S."/>
            <person name="Morgado L.N."/>
            <person name="Niskanen T."/>
            <person name="Noordeloos M.E."/>
            <person name="Ohm R.A."/>
            <person name="Ortiz-Santana B."/>
            <person name="Ovrebo C."/>
            <person name="Racz N."/>
            <person name="Riley R."/>
            <person name="Savchenko A."/>
            <person name="Shiryaev A."/>
            <person name="Soop K."/>
            <person name="Spirin V."/>
            <person name="Szebenyi C."/>
            <person name="Tomsovsky M."/>
            <person name="Tulloss R.E."/>
            <person name="Uehling J."/>
            <person name="Grigoriev I.V."/>
            <person name="Vagvolgyi C."/>
            <person name="Papp T."/>
            <person name="Martin F.M."/>
            <person name="Miettinen O."/>
            <person name="Hibbett D.S."/>
            <person name="Nagy L.G."/>
        </authorList>
    </citation>
    <scope>NUCLEOTIDE SEQUENCE [LARGE SCALE GENOMIC DNA]</scope>
    <source>
        <strain evidence="1 2">NL-1719</strain>
    </source>
</reference>
<evidence type="ECO:0000313" key="2">
    <source>
        <dbReference type="Proteomes" id="UP000308600"/>
    </source>
</evidence>
<protein>
    <submittedName>
        <fullName evidence="1">Uncharacterized protein</fullName>
    </submittedName>
</protein>
<evidence type="ECO:0000313" key="1">
    <source>
        <dbReference type="EMBL" id="TFK71082.1"/>
    </source>
</evidence>